<dbReference type="Gene3D" id="3.40.50.300">
    <property type="entry name" value="P-loop containing nucleotide triphosphate hydrolases"/>
    <property type="match status" value="1"/>
</dbReference>
<reference evidence="2 3" key="1">
    <citation type="journal article" date="2018" name="New Phytol.">
        <title>Phylogenomics of Endogonaceae and evolution of mycorrhizas within Mucoromycota.</title>
        <authorList>
            <person name="Chang Y."/>
            <person name="Desiro A."/>
            <person name="Na H."/>
            <person name="Sandor L."/>
            <person name="Lipzen A."/>
            <person name="Clum A."/>
            <person name="Barry K."/>
            <person name="Grigoriev I.V."/>
            <person name="Martin F.M."/>
            <person name="Stajich J.E."/>
            <person name="Smith M.E."/>
            <person name="Bonito G."/>
            <person name="Spatafora J.W."/>
        </authorList>
    </citation>
    <scope>NUCLEOTIDE SEQUENCE [LARGE SCALE GENOMIC DNA]</scope>
    <source>
        <strain evidence="2 3">GMNB39</strain>
    </source>
</reference>
<dbReference type="InterPro" id="IPR002182">
    <property type="entry name" value="NB-ARC"/>
</dbReference>
<evidence type="ECO:0000313" key="2">
    <source>
        <dbReference type="EMBL" id="RUP52143.1"/>
    </source>
</evidence>
<dbReference type="InterPro" id="IPR053137">
    <property type="entry name" value="NLR-like"/>
</dbReference>
<accession>A0A433DMR1</accession>
<dbReference type="SUPFAM" id="SSF48452">
    <property type="entry name" value="TPR-like"/>
    <property type="match status" value="1"/>
</dbReference>
<gene>
    <name evidence="2" type="ORF">BC936DRAFT_139942</name>
</gene>
<keyword evidence="3" id="KW-1185">Reference proteome</keyword>
<organism evidence="2 3">
    <name type="scientific">Jimgerdemannia flammicorona</name>
    <dbReference type="NCBI Taxonomy" id="994334"/>
    <lineage>
        <taxon>Eukaryota</taxon>
        <taxon>Fungi</taxon>
        <taxon>Fungi incertae sedis</taxon>
        <taxon>Mucoromycota</taxon>
        <taxon>Mucoromycotina</taxon>
        <taxon>Endogonomycetes</taxon>
        <taxon>Endogonales</taxon>
        <taxon>Endogonaceae</taxon>
        <taxon>Jimgerdemannia</taxon>
    </lineage>
</organism>
<dbReference type="InterPro" id="IPR011990">
    <property type="entry name" value="TPR-like_helical_dom_sf"/>
</dbReference>
<dbReference type="Gene3D" id="1.25.40.10">
    <property type="entry name" value="Tetratricopeptide repeat domain"/>
    <property type="match status" value="1"/>
</dbReference>
<dbReference type="AlphaFoldDB" id="A0A433DMR1"/>
<feature type="domain" description="NB-ARC" evidence="1">
    <location>
        <begin position="4"/>
        <end position="149"/>
    </location>
</feature>
<comment type="caution">
    <text evidence="2">The sequence shown here is derived from an EMBL/GenBank/DDBJ whole genome shotgun (WGS) entry which is preliminary data.</text>
</comment>
<dbReference type="PANTHER" id="PTHR46082:SF6">
    <property type="entry name" value="AAA+ ATPASE DOMAIN-CONTAINING PROTEIN-RELATED"/>
    <property type="match status" value="1"/>
</dbReference>
<proteinExistence type="predicted"/>
<dbReference type="PANTHER" id="PTHR46082">
    <property type="entry name" value="ATP/GTP-BINDING PROTEIN-RELATED"/>
    <property type="match status" value="1"/>
</dbReference>
<sequence>MKAKLDESSPGECGILALRGLGGIGKTQLMLHYYYNYYLSYKYVFWLEVDTWSAAVDSFRKLAINLGLDKDIIEEMGSVEEFIDWVRIWLQTNEDWILLLDNADCEVAKKVFKLLPCIGGDIILTTREPIPSNLAKVIIVDKMKEEEALVLLLGDSSTDSIEDVRAKIHLAQQIITELDCMPLALHLARAYVNNTQNSLQHYLEKLKTQRKKLLMDNDEKASGEYNCSVATVWTLSLERIQSQSSAAAQILEACAFLQPDYIPLRFFENQYSALRLETFLSTNKQDEEQPWKAVRKAITVLVDFSFVVRTCKEVESAKDDPRRDFLTIPRLVQKVIYDSIDDKKKLRWAHNIATALKCETESVISHTQYDLRMEAYLSHIRHFATLLNDLSQNPPKSKDLHKLLIQVVDYRRRSGAYSGIEELALLSVRVSTEVNGPENTATAASLHYLAAVYEGQGKYNDAEQQQKKALDIREKMLGLDNPDTAISMNHLARIYENRGKHDLAEKLHTRALAVFEKVRGPDHPDTAMALFSL</sequence>
<dbReference type="InterPro" id="IPR019734">
    <property type="entry name" value="TPR_rpt"/>
</dbReference>
<dbReference type="Pfam" id="PF00931">
    <property type="entry name" value="NB-ARC"/>
    <property type="match status" value="1"/>
</dbReference>
<name>A0A433DMR1_9FUNG</name>
<protein>
    <submittedName>
        <fullName evidence="2">P-loop containing nucleoside triphosphate hydrolase protein</fullName>
    </submittedName>
</protein>
<evidence type="ECO:0000259" key="1">
    <source>
        <dbReference type="Pfam" id="PF00931"/>
    </source>
</evidence>
<dbReference type="EMBL" id="RBNI01000161">
    <property type="protein sequence ID" value="RUP52143.1"/>
    <property type="molecule type" value="Genomic_DNA"/>
</dbReference>
<feature type="non-terminal residue" evidence="2">
    <location>
        <position position="533"/>
    </location>
</feature>
<dbReference type="InterPro" id="IPR027417">
    <property type="entry name" value="P-loop_NTPase"/>
</dbReference>
<dbReference type="GO" id="GO:0043531">
    <property type="term" value="F:ADP binding"/>
    <property type="evidence" value="ECO:0007669"/>
    <property type="project" value="InterPro"/>
</dbReference>
<keyword evidence="2" id="KW-0378">Hydrolase</keyword>
<dbReference type="SUPFAM" id="SSF52540">
    <property type="entry name" value="P-loop containing nucleoside triphosphate hydrolases"/>
    <property type="match status" value="1"/>
</dbReference>
<dbReference type="SMART" id="SM00028">
    <property type="entry name" value="TPR"/>
    <property type="match status" value="2"/>
</dbReference>
<dbReference type="OrthoDB" id="626167at2759"/>
<dbReference type="Pfam" id="PF13374">
    <property type="entry name" value="TPR_10"/>
    <property type="match status" value="2"/>
</dbReference>
<dbReference type="GO" id="GO:0016787">
    <property type="term" value="F:hydrolase activity"/>
    <property type="evidence" value="ECO:0007669"/>
    <property type="project" value="UniProtKB-KW"/>
</dbReference>
<evidence type="ECO:0000313" key="3">
    <source>
        <dbReference type="Proteomes" id="UP000268093"/>
    </source>
</evidence>
<dbReference type="Proteomes" id="UP000268093">
    <property type="component" value="Unassembled WGS sequence"/>
</dbReference>